<evidence type="ECO:0000313" key="4">
    <source>
        <dbReference type="Proteomes" id="UP000273500"/>
    </source>
</evidence>
<reference evidence="3 4" key="1">
    <citation type="submission" date="2018-12" db="EMBL/GenBank/DDBJ databases">
        <authorList>
            <person name="Feng G."/>
            <person name="Zhu H."/>
        </authorList>
    </citation>
    <scope>NUCLEOTIDE SEQUENCE [LARGE SCALE GENOMIC DNA]</scope>
    <source>
        <strain evidence="3 4">KCTC 12533</strain>
    </source>
</reference>
<dbReference type="CDD" id="cd00063">
    <property type="entry name" value="FN3"/>
    <property type="match status" value="1"/>
</dbReference>
<dbReference type="Pfam" id="PF00041">
    <property type="entry name" value="fn3"/>
    <property type="match status" value="1"/>
</dbReference>
<dbReference type="EMBL" id="RWIT01000009">
    <property type="protein sequence ID" value="RSK47278.1"/>
    <property type="molecule type" value="Genomic_DNA"/>
</dbReference>
<dbReference type="SUPFAM" id="SSF49265">
    <property type="entry name" value="Fibronectin type III"/>
    <property type="match status" value="1"/>
</dbReference>
<organism evidence="3 4">
    <name type="scientific">Hymenobacter rigui</name>
    <dbReference type="NCBI Taxonomy" id="334424"/>
    <lineage>
        <taxon>Bacteria</taxon>
        <taxon>Pseudomonadati</taxon>
        <taxon>Bacteroidota</taxon>
        <taxon>Cytophagia</taxon>
        <taxon>Cytophagales</taxon>
        <taxon>Hymenobacteraceae</taxon>
        <taxon>Hymenobacter</taxon>
    </lineage>
</organism>
<dbReference type="InterPro" id="IPR013783">
    <property type="entry name" value="Ig-like_fold"/>
</dbReference>
<accession>A0A428KLD7</accession>
<name>A0A428KLD7_9BACT</name>
<feature type="domain" description="Fibronectin type-III" evidence="2">
    <location>
        <begin position="548"/>
        <end position="638"/>
    </location>
</feature>
<dbReference type="RefSeq" id="WP_125421736.1">
    <property type="nucleotide sequence ID" value="NZ_RWIT01000009.1"/>
</dbReference>
<evidence type="ECO:0000259" key="2">
    <source>
        <dbReference type="PROSITE" id="PS50853"/>
    </source>
</evidence>
<dbReference type="NCBIfam" id="TIGR04183">
    <property type="entry name" value="Por_Secre_tail"/>
    <property type="match status" value="1"/>
</dbReference>
<dbReference type="AlphaFoldDB" id="A0A428KLD7"/>
<dbReference type="Pfam" id="PF18962">
    <property type="entry name" value="Por_Secre_tail"/>
    <property type="match status" value="1"/>
</dbReference>
<comment type="caution">
    <text evidence="3">The sequence shown here is derived from an EMBL/GenBank/DDBJ whole genome shotgun (WGS) entry which is preliminary data.</text>
</comment>
<dbReference type="SMART" id="SM00060">
    <property type="entry name" value="FN3"/>
    <property type="match status" value="1"/>
</dbReference>
<dbReference type="Pfam" id="PF07705">
    <property type="entry name" value="CARDB"/>
    <property type="match status" value="1"/>
</dbReference>
<feature type="chain" id="PRO_5019170116" evidence="1">
    <location>
        <begin position="33"/>
        <end position="901"/>
    </location>
</feature>
<evidence type="ECO:0000256" key="1">
    <source>
        <dbReference type="SAM" id="SignalP"/>
    </source>
</evidence>
<dbReference type="InterPro" id="IPR026444">
    <property type="entry name" value="Secre_tail"/>
</dbReference>
<proteinExistence type="predicted"/>
<dbReference type="Pfam" id="PF07675">
    <property type="entry name" value="Cleaved_Adhesin"/>
    <property type="match status" value="1"/>
</dbReference>
<evidence type="ECO:0000313" key="3">
    <source>
        <dbReference type="EMBL" id="RSK47278.1"/>
    </source>
</evidence>
<keyword evidence="1" id="KW-0732">Signal</keyword>
<dbReference type="PROSITE" id="PS50853">
    <property type="entry name" value="FN3"/>
    <property type="match status" value="1"/>
</dbReference>
<dbReference type="Proteomes" id="UP000273500">
    <property type="component" value="Unassembled WGS sequence"/>
</dbReference>
<dbReference type="OrthoDB" id="617614at2"/>
<dbReference type="Gene3D" id="2.60.120.200">
    <property type="match status" value="1"/>
</dbReference>
<dbReference type="InterPro" id="IPR011628">
    <property type="entry name" value="Cleaved_adhesin"/>
</dbReference>
<gene>
    <name evidence="3" type="ORF">EI291_15280</name>
</gene>
<dbReference type="InterPro" id="IPR036116">
    <property type="entry name" value="FN3_sf"/>
</dbReference>
<sequence length="901" mass="93004">MTQLYKANRTSGAWRKLALLGLLGLASTAAHAQFSYSTTSAQNVAGTYADLGTTGTVIATTNTDDDNSAATPIGFTFNFNGQAFTDFVLNTNGFIKLGTTAPAAPYYYAGAQDPTDGPLNNATQTNLILPFNLDLVSGTTAAEYRVATTGTAPNRVCTIQWKNVSDKTRDGVGSQYDNFSFQAKLYETTNQVEFVYSLPTAVAASADAFKLAVVGLKGSGNSTTQSLVMQKGSAGAWSAAFAVAGNYPAPTATSVAAHGIRKSVLPDAGRTYRFKTVFANDNKVQVVYTLGKLPIPYGAPHTIQAVVTNVGTAAQTNVSVTATVSGANTFTSTKTIATLAAGASSTVSFDPFTPTATGSETVSVAVANDDDNTNNTYTLAQEVSATTFAYAQPGVAPGSSIGFGTSGSILAVKYTTTAPRTVSAVTARIGDPNSVGKTIYGVVADNSGAILARSANYTVVAADINTDKTFTLTSPASVTTGNFFAGVAQVANATAYYPVGVQAFEVPTRAGAYFSIPLAGGTPSDQSAANLGAIMIEAVTGAPATCPPPTALAVNAVTTTGATVTFTGPSNGTGYVIIYGPAGFNPASAGTSVTTTASPYTLTGLTSSTRYDVYVRANCGATDQSTLTGPITFSTACSPPIIATFPYTEGFDGVAAGALPCGITVTDANNDGKTWTVVASNPASAPNSIRYSFNSASAADDWFFTPALFLRAGSNYQLSFKYRASASSGVTFPEKLEVKYGSTATPTGQTNTLFQNANVNNITYSTTVAGTAAGQVSLITPASNGNYYVGFHAYSDADQFNLYVDDISISAVTGTSQAMMRAISMYPNPSAGSLSIEVRGANAKGGLEVEVTNLLGQRVHTATVRDNMTNQVDLSKLANGMYTVKVKNGNEYMLRNITIQK</sequence>
<dbReference type="Gene3D" id="2.60.40.10">
    <property type="entry name" value="Immunoglobulins"/>
    <property type="match status" value="2"/>
</dbReference>
<feature type="signal peptide" evidence="1">
    <location>
        <begin position="1"/>
        <end position="32"/>
    </location>
</feature>
<dbReference type="InterPro" id="IPR003961">
    <property type="entry name" value="FN3_dom"/>
</dbReference>
<dbReference type="InterPro" id="IPR011635">
    <property type="entry name" value="CARDB"/>
</dbReference>
<keyword evidence="4" id="KW-1185">Reference proteome</keyword>
<protein>
    <submittedName>
        <fullName evidence="3">T9SS C-terminal target domain-containing protein</fullName>
    </submittedName>
</protein>